<accession>A0ABU0XH60</accession>
<keyword evidence="1" id="KW-1133">Transmembrane helix</keyword>
<keyword evidence="1" id="KW-0472">Membrane</keyword>
<dbReference type="EMBL" id="JAVFCB010000005">
    <property type="protein sequence ID" value="MDQ4214463.1"/>
    <property type="molecule type" value="Genomic_DNA"/>
</dbReference>
<proteinExistence type="predicted"/>
<evidence type="ECO:0000313" key="2">
    <source>
        <dbReference type="EMBL" id="MDQ4214463.1"/>
    </source>
</evidence>
<evidence type="ECO:0000313" key="3">
    <source>
        <dbReference type="Proteomes" id="UP001230289"/>
    </source>
</evidence>
<reference evidence="2 3" key="1">
    <citation type="submission" date="2023-08" db="EMBL/GenBank/DDBJ databases">
        <title>Microbacterium sp. nov., isolated from a waste landfill.</title>
        <authorList>
            <person name="Wen W."/>
        </authorList>
    </citation>
    <scope>NUCLEOTIDE SEQUENCE [LARGE SCALE GENOMIC DNA]</scope>
    <source>
        <strain evidence="2 3">ASV81</strain>
    </source>
</reference>
<protein>
    <submittedName>
        <fullName evidence="2">Multidrug ABC transporter ATPase</fullName>
    </submittedName>
</protein>
<gene>
    <name evidence="2" type="ORF">RBR11_11120</name>
</gene>
<comment type="caution">
    <text evidence="2">The sequence shown here is derived from an EMBL/GenBank/DDBJ whole genome shotgun (WGS) entry which is preliminary data.</text>
</comment>
<feature type="transmembrane region" description="Helical" evidence="1">
    <location>
        <begin position="21"/>
        <end position="43"/>
    </location>
</feature>
<organism evidence="2 3">
    <name type="scientific">Microbacterium capsulatum</name>
    <dbReference type="NCBI Taxonomy" id="3041921"/>
    <lineage>
        <taxon>Bacteria</taxon>
        <taxon>Bacillati</taxon>
        <taxon>Actinomycetota</taxon>
        <taxon>Actinomycetes</taxon>
        <taxon>Micrococcales</taxon>
        <taxon>Microbacteriaceae</taxon>
        <taxon>Microbacterium</taxon>
    </lineage>
</organism>
<sequence length="91" mass="9924">MSTPPPSDEPEIRAIDRFLTFGALGLAALSVICFFTIIIGTAVGMKQADFTHGAWPIVGVFPFWGLPIAFLMIVALLIMSFVRRGRAARRS</sequence>
<keyword evidence="3" id="KW-1185">Reference proteome</keyword>
<evidence type="ECO:0000256" key="1">
    <source>
        <dbReference type="SAM" id="Phobius"/>
    </source>
</evidence>
<dbReference type="RefSeq" id="WP_308489395.1">
    <property type="nucleotide sequence ID" value="NZ_JAVFCB010000005.1"/>
</dbReference>
<keyword evidence="1" id="KW-0812">Transmembrane</keyword>
<name>A0ABU0XH60_9MICO</name>
<feature type="transmembrane region" description="Helical" evidence="1">
    <location>
        <begin position="63"/>
        <end position="82"/>
    </location>
</feature>
<dbReference type="Proteomes" id="UP001230289">
    <property type="component" value="Unassembled WGS sequence"/>
</dbReference>